<evidence type="ECO:0000313" key="2">
    <source>
        <dbReference type="Proteomes" id="UP000324222"/>
    </source>
</evidence>
<name>A0A5B7GQR4_PORTR</name>
<sequence length="334" mass="37812">MTPMGHCSAGDEYTKRVDDAIQGIARKYKCVDDTLYDSNVEEAFWHTYEFLTTCAAKGIILKPEKFQFGRREVDFVGFCLGWDEYKPTDERLAAIRNFKMLDKPSISDIRSWYGFVNQLTPFFATTPIINDFRELLKKPWPHPGRVSGEDPVYKLLLAKVLAADWHQRKSQEVACLHPFYGVRQVGSQSRPGDIHIRPGVCAPRNPRPQYLNTPLRAINKFPAQLTMGRQRWGANSSTAFQGRQALGRTLREKEVQMGEGGDILMANSTPRQFPPLAPSTCVRVQNQASNEWDHTGLVMQVLPHRQYTVKLDGSGCVSLRNRRDLRPTSANAAA</sequence>
<dbReference type="InterPro" id="IPR043128">
    <property type="entry name" value="Rev_trsase/Diguanyl_cyclase"/>
</dbReference>
<evidence type="ECO:0000313" key="1">
    <source>
        <dbReference type="EMBL" id="MPC59953.1"/>
    </source>
</evidence>
<reference evidence="1 2" key="1">
    <citation type="submission" date="2019-05" db="EMBL/GenBank/DDBJ databases">
        <title>Another draft genome of Portunus trituberculatus and its Hox gene families provides insights of decapod evolution.</title>
        <authorList>
            <person name="Jeong J.-H."/>
            <person name="Song I."/>
            <person name="Kim S."/>
            <person name="Choi T."/>
            <person name="Kim D."/>
            <person name="Ryu S."/>
            <person name="Kim W."/>
        </authorList>
    </citation>
    <scope>NUCLEOTIDE SEQUENCE [LARGE SCALE GENOMIC DNA]</scope>
    <source>
        <tissue evidence="1">Muscle</tissue>
    </source>
</reference>
<dbReference type="AlphaFoldDB" id="A0A5B7GQR4"/>
<protein>
    <submittedName>
        <fullName evidence="1">Polyprotein P3</fullName>
    </submittedName>
</protein>
<dbReference type="InterPro" id="IPR043502">
    <property type="entry name" value="DNA/RNA_pol_sf"/>
</dbReference>
<organism evidence="1 2">
    <name type="scientific">Portunus trituberculatus</name>
    <name type="common">Swimming crab</name>
    <name type="synonym">Neptunus trituberculatus</name>
    <dbReference type="NCBI Taxonomy" id="210409"/>
    <lineage>
        <taxon>Eukaryota</taxon>
        <taxon>Metazoa</taxon>
        <taxon>Ecdysozoa</taxon>
        <taxon>Arthropoda</taxon>
        <taxon>Crustacea</taxon>
        <taxon>Multicrustacea</taxon>
        <taxon>Malacostraca</taxon>
        <taxon>Eumalacostraca</taxon>
        <taxon>Eucarida</taxon>
        <taxon>Decapoda</taxon>
        <taxon>Pleocyemata</taxon>
        <taxon>Brachyura</taxon>
        <taxon>Eubrachyura</taxon>
        <taxon>Portunoidea</taxon>
        <taxon>Portunidae</taxon>
        <taxon>Portuninae</taxon>
        <taxon>Portunus</taxon>
    </lineage>
</organism>
<gene>
    <name evidence="1" type="primary">POL_5</name>
    <name evidence="1" type="ORF">E2C01_053986</name>
</gene>
<dbReference type="OrthoDB" id="6375380at2759"/>
<dbReference type="Proteomes" id="UP000324222">
    <property type="component" value="Unassembled WGS sequence"/>
</dbReference>
<dbReference type="GO" id="GO:0071897">
    <property type="term" value="P:DNA biosynthetic process"/>
    <property type="evidence" value="ECO:0007669"/>
    <property type="project" value="UniProtKB-ARBA"/>
</dbReference>
<dbReference type="EMBL" id="VSRR010017020">
    <property type="protein sequence ID" value="MPC59953.1"/>
    <property type="molecule type" value="Genomic_DNA"/>
</dbReference>
<comment type="caution">
    <text evidence="1">The sequence shown here is derived from an EMBL/GenBank/DDBJ whole genome shotgun (WGS) entry which is preliminary data.</text>
</comment>
<dbReference type="Gene3D" id="3.30.70.270">
    <property type="match status" value="1"/>
</dbReference>
<proteinExistence type="predicted"/>
<keyword evidence="2" id="KW-1185">Reference proteome</keyword>
<dbReference type="SUPFAM" id="SSF56672">
    <property type="entry name" value="DNA/RNA polymerases"/>
    <property type="match status" value="1"/>
</dbReference>
<accession>A0A5B7GQR4</accession>